<dbReference type="RefSeq" id="WP_062536563.1">
    <property type="nucleotide sequence ID" value="NZ_DF970189.1"/>
</dbReference>
<reference evidence="3" key="2">
    <citation type="submission" date="2015-08" db="EMBL/GenBank/DDBJ databases">
        <title>Complete DNA Sequence of Pseudomonas syringae pv. actinidiae, the Causal Agent of Kiwifruit Canker Disease.</title>
        <authorList>
            <person name="Rikkerink E.H.A."/>
            <person name="Fineran P.C."/>
        </authorList>
    </citation>
    <scope>NUCLEOTIDE SEQUENCE</scope>
    <source>
        <strain evidence="3">SkMP5</strain>
    </source>
</reference>
<accession>A0A0K8QN77</accession>
<dbReference type="EMBL" id="DF970189">
    <property type="protein sequence ID" value="GAP66146.1"/>
    <property type="molecule type" value="Genomic_DNA"/>
</dbReference>
<evidence type="ECO:0000313" key="3">
    <source>
        <dbReference type="EMBL" id="GAP66146.1"/>
    </source>
</evidence>
<evidence type="ECO:0000313" key="4">
    <source>
        <dbReference type="Proteomes" id="UP000253740"/>
    </source>
</evidence>
<dbReference type="EMBL" id="DF952380">
    <property type="protein sequence ID" value="GAN45395.1"/>
    <property type="molecule type" value="Genomic_DNA"/>
</dbReference>
<protein>
    <recommendedName>
        <fullName evidence="5">DUF1579 domain-containing protein</fullName>
    </recommendedName>
</protein>
<feature type="chain" id="PRO_5007415125" description="DUF1579 domain-containing protein" evidence="1">
    <location>
        <begin position="24"/>
        <end position="208"/>
    </location>
</feature>
<evidence type="ECO:0000313" key="2">
    <source>
        <dbReference type="EMBL" id="GAN45395.1"/>
    </source>
</evidence>
<dbReference type="STRING" id="1475481.GCA_000953855_01473"/>
<reference evidence="2" key="1">
    <citation type="submission" date="2015-03" db="EMBL/GenBank/DDBJ databases">
        <title>Draft genome sequence of Mizugakiibacter sediminis skMP5.</title>
        <authorList>
            <person name="Watanabe T."/>
            <person name="Kojima H."/>
            <person name="Fukui M."/>
        </authorList>
    </citation>
    <scope>NUCLEOTIDE SEQUENCE</scope>
    <source>
        <strain evidence="2">SkMP5</strain>
    </source>
</reference>
<dbReference type="OrthoDB" id="9814791at2"/>
<name>A0A0K8QN77_9GAMM</name>
<dbReference type="HOGENOM" id="CLU_114504_0_0_6"/>
<gene>
    <name evidence="2" type="ORF">MBSD_1942</name>
    <name evidence="3" type="ORF">MBSD_n1448</name>
</gene>
<dbReference type="AlphaFoldDB" id="A0A0K8QN77"/>
<evidence type="ECO:0000256" key="1">
    <source>
        <dbReference type="SAM" id="SignalP"/>
    </source>
</evidence>
<sequence>MSISFSIKCCAALLVLMTRPAPAADVEAGSAAAPADDGGLLAAAPLPALADKLALYGQFVGDWDVRITNYPQHGAPTVRQGEWNFRWALEGRAIQDAFIVPARGARGQHGAGVKESYGTTLRYYDPQRDEWHITYIDPVYAAQWQMLAHRRGDEIVQDGRNPDGTPMRWIFFDIRPQSFRWRAEVQDGPGKTWRKEQEFFATRKASQG</sequence>
<dbReference type="Proteomes" id="UP000253740">
    <property type="component" value="Unassembled WGS sequence"/>
</dbReference>
<feature type="signal peptide" evidence="1">
    <location>
        <begin position="1"/>
        <end position="23"/>
    </location>
</feature>
<keyword evidence="4" id="KW-1185">Reference proteome</keyword>
<proteinExistence type="predicted"/>
<evidence type="ECO:0008006" key="5">
    <source>
        <dbReference type="Google" id="ProtNLM"/>
    </source>
</evidence>
<organism evidence="3">
    <name type="scientific">Mizugakiibacter sediminis</name>
    <dbReference type="NCBI Taxonomy" id="1475481"/>
    <lineage>
        <taxon>Bacteria</taxon>
        <taxon>Pseudomonadati</taxon>
        <taxon>Pseudomonadota</taxon>
        <taxon>Gammaproteobacteria</taxon>
        <taxon>Lysobacterales</taxon>
        <taxon>Rhodanobacteraceae</taxon>
        <taxon>Mizugakiibacter</taxon>
    </lineage>
</organism>
<keyword evidence="1" id="KW-0732">Signal</keyword>